<sequence>MESMTALHCDSRTETALERFREDGALRTWPGQISGGPCQADRERQPVGAVTDACGDGNGPCRHWNVGNGDPAVFAAALAAIQASADGCNPGGGHVNPVN</sequence>
<name>A0A0K1Q203_9BACT</name>
<dbReference type="Proteomes" id="UP000064967">
    <property type="component" value="Chromosome"/>
</dbReference>
<dbReference type="AlphaFoldDB" id="A0A0K1Q203"/>
<keyword evidence="2" id="KW-1185">Reference proteome</keyword>
<reference evidence="1 2" key="1">
    <citation type="submission" date="2015-08" db="EMBL/GenBank/DDBJ databases">
        <authorList>
            <person name="Babu N.S."/>
            <person name="Beckwith C.J."/>
            <person name="Beseler K.G."/>
            <person name="Brison A."/>
            <person name="Carone J.V."/>
            <person name="Caskin T.P."/>
            <person name="Diamond M."/>
            <person name="Durham M.E."/>
            <person name="Foxe J.M."/>
            <person name="Go M."/>
            <person name="Henderson B.A."/>
            <person name="Jones I.B."/>
            <person name="McGettigan J.A."/>
            <person name="Micheletti S.J."/>
            <person name="Nasrallah M.E."/>
            <person name="Ortiz D."/>
            <person name="Piller C.R."/>
            <person name="Privatt S.R."/>
            <person name="Schneider S.L."/>
            <person name="Sharp S."/>
            <person name="Smith T.C."/>
            <person name="Stanton J.D."/>
            <person name="Ullery H.E."/>
            <person name="Wilson R.J."/>
            <person name="Serrano M.G."/>
            <person name="Buck G."/>
            <person name="Lee V."/>
            <person name="Wang Y."/>
            <person name="Carvalho R."/>
            <person name="Voegtly L."/>
            <person name="Shi R."/>
            <person name="Duckworth R."/>
            <person name="Johnson A."/>
            <person name="Loviza R."/>
            <person name="Walstead R."/>
            <person name="Shah Z."/>
            <person name="Kiflezghi M."/>
            <person name="Wade K."/>
            <person name="Ball S.L."/>
            <person name="Bradley K.W."/>
            <person name="Asai D.J."/>
            <person name="Bowman C.A."/>
            <person name="Russell D.A."/>
            <person name="Pope W.H."/>
            <person name="Jacobs-Sera D."/>
            <person name="Hendrix R.W."/>
            <person name="Hatfull G.F."/>
        </authorList>
    </citation>
    <scope>NUCLEOTIDE SEQUENCE [LARGE SCALE GENOMIC DNA]</scope>
    <source>
        <strain evidence="1 2">DSM 27648</strain>
    </source>
</reference>
<evidence type="ECO:0000313" key="1">
    <source>
        <dbReference type="EMBL" id="AKU99404.1"/>
    </source>
</evidence>
<evidence type="ECO:0000313" key="2">
    <source>
        <dbReference type="Proteomes" id="UP000064967"/>
    </source>
</evidence>
<dbReference type="EMBL" id="CP012333">
    <property type="protein sequence ID" value="AKU99404.1"/>
    <property type="molecule type" value="Genomic_DNA"/>
</dbReference>
<proteinExistence type="predicted"/>
<organism evidence="1 2">
    <name type="scientific">Labilithrix luteola</name>
    <dbReference type="NCBI Taxonomy" id="1391654"/>
    <lineage>
        <taxon>Bacteria</taxon>
        <taxon>Pseudomonadati</taxon>
        <taxon>Myxococcota</taxon>
        <taxon>Polyangia</taxon>
        <taxon>Polyangiales</taxon>
        <taxon>Labilitrichaceae</taxon>
        <taxon>Labilithrix</taxon>
    </lineage>
</organism>
<dbReference type="KEGG" id="llu:AKJ09_06068"/>
<accession>A0A0K1Q203</accession>
<gene>
    <name evidence="1" type="ORF">AKJ09_06068</name>
</gene>
<protein>
    <submittedName>
        <fullName evidence="1">Uncharacterized protein</fullName>
    </submittedName>
</protein>
<dbReference type="STRING" id="1391654.AKJ09_06068"/>